<comment type="subcellular location">
    <subcellularLocation>
        <location evidence="1">Cell membrane</location>
        <topology evidence="1">Multi-pass membrane protein</topology>
    </subcellularLocation>
</comment>
<evidence type="ECO:0000256" key="4">
    <source>
        <dbReference type="ARBA" id="ARBA00022692"/>
    </source>
</evidence>
<dbReference type="EMBL" id="JBBKAK010000001">
    <property type="protein sequence ID" value="MEJ8667574.1"/>
    <property type="molecule type" value="Genomic_DNA"/>
</dbReference>
<protein>
    <submittedName>
        <fullName evidence="9">DUF350 domain-containing protein</fullName>
    </submittedName>
</protein>
<feature type="region of interest" description="Disordered" evidence="7">
    <location>
        <begin position="116"/>
        <end position="150"/>
    </location>
</feature>
<dbReference type="InterPro" id="IPR007140">
    <property type="entry name" value="DUF350"/>
</dbReference>
<name>A0ABU8UF86_9ACTN</name>
<evidence type="ECO:0000256" key="2">
    <source>
        <dbReference type="ARBA" id="ARBA00005779"/>
    </source>
</evidence>
<keyword evidence="3" id="KW-1003">Cell membrane</keyword>
<gene>
    <name evidence="9" type="ORF">WKI71_00450</name>
</gene>
<feature type="transmembrane region" description="Helical" evidence="8">
    <location>
        <begin position="80"/>
        <end position="105"/>
    </location>
</feature>
<evidence type="ECO:0000256" key="1">
    <source>
        <dbReference type="ARBA" id="ARBA00004651"/>
    </source>
</evidence>
<evidence type="ECO:0000313" key="9">
    <source>
        <dbReference type="EMBL" id="MEJ8667574.1"/>
    </source>
</evidence>
<keyword evidence="5 8" id="KW-1133">Transmembrane helix</keyword>
<evidence type="ECO:0000256" key="8">
    <source>
        <dbReference type="SAM" id="Phobius"/>
    </source>
</evidence>
<comment type="similarity">
    <text evidence="2">Belongs to the UPF0719 family.</text>
</comment>
<reference evidence="9 10" key="1">
    <citation type="submission" date="2024-03" db="EMBL/GenBank/DDBJ databases">
        <title>Novel Streptomyces species of biotechnological and ecological value are a feature of Machair soil.</title>
        <authorList>
            <person name="Prole J.R."/>
            <person name="Goodfellow M."/>
            <person name="Allenby N."/>
            <person name="Ward A.C."/>
        </authorList>
    </citation>
    <scope>NUCLEOTIDE SEQUENCE [LARGE SCALE GENOMIC DNA]</scope>
    <source>
        <strain evidence="9 10">MS1.AVA.1</strain>
    </source>
</reference>
<dbReference type="Pfam" id="PF03994">
    <property type="entry name" value="DUF350"/>
    <property type="match status" value="1"/>
</dbReference>
<evidence type="ECO:0000256" key="6">
    <source>
        <dbReference type="ARBA" id="ARBA00023136"/>
    </source>
</evidence>
<accession>A0ABU8UF86</accession>
<keyword evidence="10" id="KW-1185">Reference proteome</keyword>
<evidence type="ECO:0000256" key="5">
    <source>
        <dbReference type="ARBA" id="ARBA00022989"/>
    </source>
</evidence>
<sequence>MTEIFESTGQALLYGVAGLVVMAVGFLALDLVTPGKLYHVVWTDRNRGAAVLLGSQSVAVGLVIMKAIEASESEQGLGYGLISTLLYGLAGVLVMTVVGIVIGVFTPGQMGAVVLDDQDGRPHPRPGSRPACTWAPGSWSARRSRNGAPR</sequence>
<evidence type="ECO:0000256" key="7">
    <source>
        <dbReference type="SAM" id="MobiDB-lite"/>
    </source>
</evidence>
<evidence type="ECO:0000256" key="3">
    <source>
        <dbReference type="ARBA" id="ARBA00022475"/>
    </source>
</evidence>
<keyword evidence="6 8" id="KW-0472">Membrane</keyword>
<feature type="transmembrane region" description="Helical" evidence="8">
    <location>
        <begin position="12"/>
        <end position="29"/>
    </location>
</feature>
<organism evidence="9 10">
    <name type="scientific">Streptomyces machairae</name>
    <dbReference type="NCBI Taxonomy" id="3134109"/>
    <lineage>
        <taxon>Bacteria</taxon>
        <taxon>Bacillati</taxon>
        <taxon>Actinomycetota</taxon>
        <taxon>Actinomycetes</taxon>
        <taxon>Kitasatosporales</taxon>
        <taxon>Streptomycetaceae</taxon>
        <taxon>Streptomyces</taxon>
    </lineage>
</organism>
<evidence type="ECO:0000313" key="10">
    <source>
        <dbReference type="Proteomes" id="UP001376459"/>
    </source>
</evidence>
<keyword evidence="4 8" id="KW-0812">Transmembrane</keyword>
<dbReference type="Proteomes" id="UP001376459">
    <property type="component" value="Unassembled WGS sequence"/>
</dbReference>
<comment type="caution">
    <text evidence="9">The sequence shown here is derived from an EMBL/GenBank/DDBJ whole genome shotgun (WGS) entry which is preliminary data.</text>
</comment>
<proteinExistence type="inferred from homology"/>